<dbReference type="EMBL" id="KE345237">
    <property type="protein sequence ID" value="EXB96186.1"/>
    <property type="molecule type" value="Genomic_DNA"/>
</dbReference>
<reference evidence="2" key="1">
    <citation type="submission" date="2013-01" db="EMBL/GenBank/DDBJ databases">
        <title>Draft Genome Sequence of a Mulberry Tree, Morus notabilis C.K. Schneid.</title>
        <authorList>
            <person name="He N."/>
            <person name="Zhao S."/>
        </authorList>
    </citation>
    <scope>NUCLEOTIDE SEQUENCE</scope>
</reference>
<accession>W9RLE8</accession>
<keyword evidence="2" id="KW-1185">Reference proteome</keyword>
<dbReference type="Proteomes" id="UP000030645">
    <property type="component" value="Unassembled WGS sequence"/>
</dbReference>
<proteinExistence type="predicted"/>
<evidence type="ECO:0000313" key="2">
    <source>
        <dbReference type="Proteomes" id="UP000030645"/>
    </source>
</evidence>
<dbReference type="AlphaFoldDB" id="W9RLE8"/>
<organism evidence="1 2">
    <name type="scientific">Morus notabilis</name>
    <dbReference type="NCBI Taxonomy" id="981085"/>
    <lineage>
        <taxon>Eukaryota</taxon>
        <taxon>Viridiplantae</taxon>
        <taxon>Streptophyta</taxon>
        <taxon>Embryophyta</taxon>
        <taxon>Tracheophyta</taxon>
        <taxon>Spermatophyta</taxon>
        <taxon>Magnoliopsida</taxon>
        <taxon>eudicotyledons</taxon>
        <taxon>Gunneridae</taxon>
        <taxon>Pentapetalae</taxon>
        <taxon>rosids</taxon>
        <taxon>fabids</taxon>
        <taxon>Rosales</taxon>
        <taxon>Moraceae</taxon>
        <taxon>Moreae</taxon>
        <taxon>Morus</taxon>
    </lineage>
</organism>
<gene>
    <name evidence="1" type="ORF">L484_017034</name>
</gene>
<sequence length="163" mass="19155">MEALDQLHEEMKTNLEELFRLKQLPDESTNAMNKETQEEDWELFEDDFLREEETQGLVSEEFQEDVNEFQSLEIPIVVPPPVEKHHIYEDPMWPATPPPSSAPFFHANQAHMPAPSRVEQMSRKLSNLAKLEGVKNQDPYVVLYDTYYGRKPLFDELARHRNN</sequence>
<evidence type="ECO:0000313" key="1">
    <source>
        <dbReference type="EMBL" id="EXB96186.1"/>
    </source>
</evidence>
<protein>
    <submittedName>
        <fullName evidence="1">Uncharacterized protein</fullName>
    </submittedName>
</protein>
<name>W9RLE8_9ROSA</name>